<name>A0A0B7A3V3_9EUPU</name>
<sequence>MSTGQYCAFEGTVTSLHHDKVGLTCISMIHLQAINFRFLPFKGIYLTLASEARPYLEDLNRKRKELTYWQRRVDQSKRFLKDLI</sequence>
<dbReference type="AlphaFoldDB" id="A0A0B7A3V3"/>
<evidence type="ECO:0000313" key="1">
    <source>
        <dbReference type="EMBL" id="CEK75322.1"/>
    </source>
</evidence>
<gene>
    <name evidence="1" type="primary">ORF94955</name>
</gene>
<accession>A0A0B7A3V3</accession>
<protein>
    <submittedName>
        <fullName evidence="1">Uncharacterized protein</fullName>
    </submittedName>
</protein>
<dbReference type="EMBL" id="HACG01028457">
    <property type="protein sequence ID" value="CEK75322.1"/>
    <property type="molecule type" value="Transcribed_RNA"/>
</dbReference>
<proteinExistence type="predicted"/>
<reference evidence="1" key="1">
    <citation type="submission" date="2014-12" db="EMBL/GenBank/DDBJ databases">
        <title>Insight into the proteome of Arion vulgaris.</title>
        <authorList>
            <person name="Aradska J."/>
            <person name="Bulat T."/>
            <person name="Smidak R."/>
            <person name="Sarate P."/>
            <person name="Gangsoo J."/>
            <person name="Sialana F."/>
            <person name="Bilban M."/>
            <person name="Lubec G."/>
        </authorList>
    </citation>
    <scope>NUCLEOTIDE SEQUENCE</scope>
    <source>
        <tissue evidence="1">Skin</tissue>
    </source>
</reference>
<organism evidence="1">
    <name type="scientific">Arion vulgaris</name>
    <dbReference type="NCBI Taxonomy" id="1028688"/>
    <lineage>
        <taxon>Eukaryota</taxon>
        <taxon>Metazoa</taxon>
        <taxon>Spiralia</taxon>
        <taxon>Lophotrochozoa</taxon>
        <taxon>Mollusca</taxon>
        <taxon>Gastropoda</taxon>
        <taxon>Heterobranchia</taxon>
        <taxon>Euthyneura</taxon>
        <taxon>Panpulmonata</taxon>
        <taxon>Eupulmonata</taxon>
        <taxon>Stylommatophora</taxon>
        <taxon>Helicina</taxon>
        <taxon>Arionoidea</taxon>
        <taxon>Arionidae</taxon>
        <taxon>Arion</taxon>
    </lineage>
</organism>